<comment type="similarity">
    <text evidence="7">Belongs to the QueC family.</text>
</comment>
<dbReference type="Pfam" id="PF06508">
    <property type="entry name" value="QueC"/>
    <property type="match status" value="1"/>
</dbReference>
<comment type="caution">
    <text evidence="10">The sequence shown here is derived from an EMBL/GenBank/DDBJ whole genome shotgun (WGS) entry which is preliminary data.</text>
</comment>
<gene>
    <name evidence="10" type="primary">queC</name>
    <name evidence="10" type="ORF">AFE02nite_16290</name>
</gene>
<dbReference type="EC" id="6.3.4.20" evidence="8"/>
<evidence type="ECO:0000256" key="2">
    <source>
        <dbReference type="ARBA" id="ARBA00022598"/>
    </source>
</evidence>
<keyword evidence="5" id="KW-0862">Zinc</keyword>
<keyword evidence="2" id="KW-0436">Ligase</keyword>
<evidence type="ECO:0000256" key="4">
    <source>
        <dbReference type="ARBA" id="ARBA00022741"/>
    </source>
</evidence>
<evidence type="ECO:0000256" key="3">
    <source>
        <dbReference type="ARBA" id="ARBA00022723"/>
    </source>
</evidence>
<protein>
    <recommendedName>
        <fullName evidence="8">7-cyano-7-deazaguanine synthase</fullName>
        <ecNumber evidence="8">6.3.4.20</ecNumber>
    </recommendedName>
</protein>
<dbReference type="PANTHER" id="PTHR42914:SF1">
    <property type="entry name" value="7-CYANO-7-DEAZAGUANINE SYNTHASE"/>
    <property type="match status" value="1"/>
</dbReference>
<name>A0A511YXH4_9CELL</name>
<accession>A0A511YXH4</accession>
<dbReference type="PANTHER" id="PTHR42914">
    <property type="entry name" value="7-CYANO-7-DEAZAGUANINE SYNTHASE"/>
    <property type="match status" value="1"/>
</dbReference>
<evidence type="ECO:0000256" key="1">
    <source>
        <dbReference type="ARBA" id="ARBA00005061"/>
    </source>
</evidence>
<keyword evidence="6" id="KW-0067">ATP-binding</keyword>
<dbReference type="InterPro" id="IPR014729">
    <property type="entry name" value="Rossmann-like_a/b/a_fold"/>
</dbReference>
<dbReference type="Gene3D" id="3.40.50.620">
    <property type="entry name" value="HUPs"/>
    <property type="match status" value="1"/>
</dbReference>
<sequence length="201" mass="21077">MSRLLLLSGGLDSTAIAAMTRPDQCLTIDYGQVAAQAEARAAKQVATLLGIHWSMITVPAREVGAGLMTGTATDPQGPPDAAPEWWPFRNQLLITLAAAWGVTRGITVVEVGTVASDGARHLDGTSLFLEAIDHVVASQEGHIRVRAPAAKLGAVELLTTSPVTEDVLAWTHSCHRANLPCGACPGCTKRRETLAAVGLLQ</sequence>
<dbReference type="InterPro" id="IPR018317">
    <property type="entry name" value="QueC"/>
</dbReference>
<dbReference type="AlphaFoldDB" id="A0A511YXH4"/>
<evidence type="ECO:0000256" key="6">
    <source>
        <dbReference type="ARBA" id="ARBA00022840"/>
    </source>
</evidence>
<keyword evidence="11" id="KW-1185">Reference proteome</keyword>
<evidence type="ECO:0000256" key="8">
    <source>
        <dbReference type="ARBA" id="ARBA00039149"/>
    </source>
</evidence>
<keyword evidence="3" id="KW-0479">Metal-binding</keyword>
<reference evidence="10 11" key="1">
    <citation type="submission" date="2019-07" db="EMBL/GenBank/DDBJ databases">
        <title>Whole genome shotgun sequence of Actinotalea fermentans NBRC 105374.</title>
        <authorList>
            <person name="Hosoyama A."/>
            <person name="Uohara A."/>
            <person name="Ohji S."/>
            <person name="Ichikawa N."/>
        </authorList>
    </citation>
    <scope>NUCLEOTIDE SEQUENCE [LARGE SCALE GENOMIC DNA]</scope>
    <source>
        <strain evidence="10 11">NBRC 105374</strain>
    </source>
</reference>
<dbReference type="EMBL" id="BJYK01000004">
    <property type="protein sequence ID" value="GEN79895.1"/>
    <property type="molecule type" value="Genomic_DNA"/>
</dbReference>
<evidence type="ECO:0000256" key="5">
    <source>
        <dbReference type="ARBA" id="ARBA00022833"/>
    </source>
</evidence>
<keyword evidence="4" id="KW-0547">Nucleotide-binding</keyword>
<evidence type="ECO:0000256" key="7">
    <source>
        <dbReference type="ARBA" id="ARBA00037993"/>
    </source>
</evidence>
<dbReference type="SUPFAM" id="SSF52402">
    <property type="entry name" value="Adenine nucleotide alpha hydrolases-like"/>
    <property type="match status" value="1"/>
</dbReference>
<dbReference type="OrthoDB" id="1426978at2"/>
<evidence type="ECO:0000256" key="9">
    <source>
        <dbReference type="ARBA" id="ARBA00047890"/>
    </source>
</evidence>
<dbReference type="GO" id="GO:0016874">
    <property type="term" value="F:ligase activity"/>
    <property type="evidence" value="ECO:0007669"/>
    <property type="project" value="UniProtKB-KW"/>
</dbReference>
<evidence type="ECO:0000313" key="10">
    <source>
        <dbReference type="EMBL" id="GEN79895.1"/>
    </source>
</evidence>
<dbReference type="GO" id="GO:0046872">
    <property type="term" value="F:metal ion binding"/>
    <property type="evidence" value="ECO:0007669"/>
    <property type="project" value="UniProtKB-KW"/>
</dbReference>
<dbReference type="RefSeq" id="WP_034243653.1">
    <property type="nucleotide sequence ID" value="NZ_BJYK01000004.1"/>
</dbReference>
<proteinExistence type="inferred from homology"/>
<dbReference type="Proteomes" id="UP000321484">
    <property type="component" value="Unassembled WGS sequence"/>
</dbReference>
<organism evidence="10 11">
    <name type="scientific">Actinotalea fermentans</name>
    <dbReference type="NCBI Taxonomy" id="43671"/>
    <lineage>
        <taxon>Bacteria</taxon>
        <taxon>Bacillati</taxon>
        <taxon>Actinomycetota</taxon>
        <taxon>Actinomycetes</taxon>
        <taxon>Micrococcales</taxon>
        <taxon>Cellulomonadaceae</taxon>
        <taxon>Actinotalea</taxon>
    </lineage>
</organism>
<comment type="catalytic activity">
    <reaction evidence="9">
        <text>7-carboxy-7-carbaguanine + NH4(+) + 2 ATP = 7-cyano-7-carbaguanine + 2 AMP + 2 diphosphate + 2 H(+)</text>
        <dbReference type="Rhea" id="RHEA:27982"/>
        <dbReference type="ChEBI" id="CHEBI:15378"/>
        <dbReference type="ChEBI" id="CHEBI:28938"/>
        <dbReference type="ChEBI" id="CHEBI:30616"/>
        <dbReference type="ChEBI" id="CHEBI:33019"/>
        <dbReference type="ChEBI" id="CHEBI:45075"/>
        <dbReference type="ChEBI" id="CHEBI:61036"/>
        <dbReference type="ChEBI" id="CHEBI:456215"/>
        <dbReference type="EC" id="6.3.4.20"/>
    </reaction>
</comment>
<evidence type="ECO:0000313" key="11">
    <source>
        <dbReference type="Proteomes" id="UP000321484"/>
    </source>
</evidence>
<dbReference type="GO" id="GO:0005524">
    <property type="term" value="F:ATP binding"/>
    <property type="evidence" value="ECO:0007669"/>
    <property type="project" value="UniProtKB-KW"/>
</dbReference>
<comment type="pathway">
    <text evidence="1">Purine metabolism; 7-cyano-7-deazaguanine biosynthesis.</text>
</comment>